<keyword evidence="8" id="KW-0206">Cytoskeleton</keyword>
<dbReference type="Proteomes" id="UP000597762">
    <property type="component" value="Unassembled WGS sequence"/>
</dbReference>
<evidence type="ECO:0000256" key="2">
    <source>
        <dbReference type="ARBA" id="ARBA00004611"/>
    </source>
</evidence>
<evidence type="ECO:0000256" key="9">
    <source>
        <dbReference type="ARBA" id="ARBA00023273"/>
    </source>
</evidence>
<feature type="compositionally biased region" description="Polar residues" evidence="11">
    <location>
        <begin position="144"/>
        <end position="159"/>
    </location>
</feature>
<keyword evidence="6" id="KW-0282">Flagellum</keyword>
<feature type="region of interest" description="Disordered" evidence="11">
    <location>
        <begin position="87"/>
        <end position="187"/>
    </location>
</feature>
<evidence type="ECO:0000256" key="7">
    <source>
        <dbReference type="ARBA" id="ARBA00023069"/>
    </source>
</evidence>
<feature type="coiled-coil region" evidence="10">
    <location>
        <begin position="394"/>
        <end position="435"/>
    </location>
</feature>
<keyword evidence="9" id="KW-0966">Cell projection</keyword>
<comment type="subcellular location">
    <subcellularLocation>
        <location evidence="2">Cytoplasm</location>
        <location evidence="2">Cytoskeleton</location>
        <location evidence="2">Flagellum axoneme</location>
    </subcellularLocation>
</comment>
<reference evidence="12" key="1">
    <citation type="submission" date="2021-01" db="EMBL/GenBank/DDBJ databases">
        <authorList>
            <person name="Li R."/>
            <person name="Bekaert M."/>
        </authorList>
    </citation>
    <scope>NUCLEOTIDE SEQUENCE</scope>
    <source>
        <strain evidence="12">Farmed</strain>
    </source>
</reference>
<evidence type="ECO:0000256" key="11">
    <source>
        <dbReference type="SAM" id="MobiDB-lite"/>
    </source>
</evidence>
<evidence type="ECO:0000256" key="10">
    <source>
        <dbReference type="SAM" id="Coils"/>
    </source>
</evidence>
<feature type="compositionally biased region" description="Acidic residues" evidence="11">
    <location>
        <begin position="165"/>
        <end position="176"/>
    </location>
</feature>
<feature type="coiled-coil region" evidence="10">
    <location>
        <begin position="272"/>
        <end position="331"/>
    </location>
</feature>
<evidence type="ECO:0000256" key="3">
    <source>
        <dbReference type="ARBA" id="ARBA00009071"/>
    </source>
</evidence>
<name>A0A812D005_ACAPH</name>
<protein>
    <recommendedName>
        <fullName evidence="4">Dynein regulatory complex protein 10</fullName>
    </recommendedName>
</protein>
<keyword evidence="13" id="KW-1185">Reference proteome</keyword>
<feature type="compositionally biased region" description="Acidic residues" evidence="11">
    <location>
        <begin position="95"/>
        <end position="105"/>
    </location>
</feature>
<dbReference type="PANTHER" id="PTHR31598:SF1">
    <property type="entry name" value="DYNEIN REGULATORY COMPLEX PROTEIN 10"/>
    <property type="match status" value="1"/>
</dbReference>
<keyword evidence="5" id="KW-0963">Cytoplasm</keyword>
<dbReference type="InterPro" id="IPR042815">
    <property type="entry name" value="DRC10"/>
</dbReference>
<organism evidence="12 13">
    <name type="scientific">Acanthosepion pharaonis</name>
    <name type="common">Pharaoh cuttlefish</name>
    <name type="synonym">Sepia pharaonis</name>
    <dbReference type="NCBI Taxonomy" id="158019"/>
    <lineage>
        <taxon>Eukaryota</taxon>
        <taxon>Metazoa</taxon>
        <taxon>Spiralia</taxon>
        <taxon>Lophotrochozoa</taxon>
        <taxon>Mollusca</taxon>
        <taxon>Cephalopoda</taxon>
        <taxon>Coleoidea</taxon>
        <taxon>Decapodiformes</taxon>
        <taxon>Sepiida</taxon>
        <taxon>Sepiina</taxon>
        <taxon>Sepiidae</taxon>
        <taxon>Acanthosepion</taxon>
    </lineage>
</organism>
<dbReference type="OrthoDB" id="536093at2759"/>
<accession>A0A812D005</accession>
<evidence type="ECO:0000256" key="1">
    <source>
        <dbReference type="ARBA" id="ARBA00003029"/>
    </source>
</evidence>
<comment type="caution">
    <text evidence="12">The sequence shown here is derived from an EMBL/GenBank/DDBJ whole genome shotgun (WGS) entry which is preliminary data.</text>
</comment>
<evidence type="ECO:0000313" key="13">
    <source>
        <dbReference type="Proteomes" id="UP000597762"/>
    </source>
</evidence>
<proteinExistence type="inferred from homology"/>
<evidence type="ECO:0000256" key="5">
    <source>
        <dbReference type="ARBA" id="ARBA00022490"/>
    </source>
</evidence>
<comment type="function">
    <text evidence="1">Component of the nexin-dynein regulatory complex (N-DRC), a key regulator of ciliary/flagellar motility which maintains the alignment and integrity of the distal axoneme and regulates microtubule sliding in motile axonemes.</text>
</comment>
<evidence type="ECO:0000313" key="12">
    <source>
        <dbReference type="EMBL" id="CAE1283320.1"/>
    </source>
</evidence>
<evidence type="ECO:0000256" key="6">
    <source>
        <dbReference type="ARBA" id="ARBA00022846"/>
    </source>
</evidence>
<dbReference type="AlphaFoldDB" id="A0A812D005"/>
<sequence>MRMDPTRALEPTKKKLTSIEAQRIMNVFVDTINRAKLVSMIPYITENIAQFEPHFNAELLTLFKQHIDIQKCYLEIKREIVRRHEKRQRKFSEGSQEETLCDDNCESTQPEAQQEDAKDVPIDDDNYKEDASSPKPEIELPERVSSSVHTSISEGTCTSPVGEGQEAEEEQVEDSEGEKCEEKEEDDEEYKTATEMLMRNLSIVAEQLSNSCKNILRAFTKYSSAITAVHNELHHISPAAAKFIRNLEEMKVILRNRLLTSPLEERDQAEYLKEMIQKTQQNTQQIQKLEAELAEAIAIKEEETRRKNDIIRRLQEEIRQIDKQSEDNIRRVKMEAEKNISSELKTSDGKCAKIQQELILSRNSLQNLTNDHRNQEMELRRRNYKAETEVENWIQKYDQDMGQLQDEYETIESIYKEEKKQLSELEEKFTTLQKEYLVIIDEREMARRMREESERKMIVMRRLEAHRHPSSRQSSQVTHASSFGRSGSFLVSPKRGKCSATRFTNEISSFMKRSSIYAEDDFLMFSA</sequence>
<comment type="similarity">
    <text evidence="3">Belongs to the DRC10 family.</text>
</comment>
<dbReference type="EMBL" id="CAHIKZ030002225">
    <property type="protein sequence ID" value="CAE1283320.1"/>
    <property type="molecule type" value="Genomic_DNA"/>
</dbReference>
<dbReference type="PANTHER" id="PTHR31598">
    <property type="entry name" value="IQ DOMAIN-CONTAINING PROTEIN D"/>
    <property type="match status" value="1"/>
</dbReference>
<evidence type="ECO:0000256" key="8">
    <source>
        <dbReference type="ARBA" id="ARBA00023212"/>
    </source>
</evidence>
<keyword evidence="10" id="KW-0175">Coiled coil</keyword>
<feature type="compositionally biased region" description="Basic and acidic residues" evidence="11">
    <location>
        <begin position="128"/>
        <end position="142"/>
    </location>
</feature>
<gene>
    <name evidence="12" type="ORF">SPHA_43993</name>
</gene>
<keyword evidence="7" id="KW-0969">Cilium</keyword>
<evidence type="ECO:0000256" key="4">
    <source>
        <dbReference type="ARBA" id="ARBA00021752"/>
    </source>
</evidence>